<sequence length="199" mass="22547">MNPDQALIARTISRLHRDSTQERQETARLIKRHRNKAPAAAPTTPLQAYRKKLLHLLPIYNEIPNFAEGSASTLCVLTFCIRLLQTAPTEKAGSNVPVEAFERIIPCLERRIQAFQCAKRTAASLGLVLPFQNSPFTKREEEFYHDCHALLEPMTARGMGSPWFVPTKLFIQALFRTSDAPDGEIKRRIAVFKKRGCTM</sequence>
<gene>
    <name evidence="1" type="ORF">BJ508DRAFT_313696</name>
</gene>
<name>A0A3N4HNZ0_ASCIM</name>
<reference evidence="1 2" key="1">
    <citation type="journal article" date="2018" name="Nat. Ecol. Evol.">
        <title>Pezizomycetes genomes reveal the molecular basis of ectomycorrhizal truffle lifestyle.</title>
        <authorList>
            <person name="Murat C."/>
            <person name="Payen T."/>
            <person name="Noel B."/>
            <person name="Kuo A."/>
            <person name="Morin E."/>
            <person name="Chen J."/>
            <person name="Kohler A."/>
            <person name="Krizsan K."/>
            <person name="Balestrini R."/>
            <person name="Da Silva C."/>
            <person name="Montanini B."/>
            <person name="Hainaut M."/>
            <person name="Levati E."/>
            <person name="Barry K.W."/>
            <person name="Belfiori B."/>
            <person name="Cichocki N."/>
            <person name="Clum A."/>
            <person name="Dockter R.B."/>
            <person name="Fauchery L."/>
            <person name="Guy J."/>
            <person name="Iotti M."/>
            <person name="Le Tacon F."/>
            <person name="Lindquist E.A."/>
            <person name="Lipzen A."/>
            <person name="Malagnac F."/>
            <person name="Mello A."/>
            <person name="Molinier V."/>
            <person name="Miyauchi S."/>
            <person name="Poulain J."/>
            <person name="Riccioni C."/>
            <person name="Rubini A."/>
            <person name="Sitrit Y."/>
            <person name="Splivallo R."/>
            <person name="Traeger S."/>
            <person name="Wang M."/>
            <person name="Zifcakova L."/>
            <person name="Wipf D."/>
            <person name="Zambonelli A."/>
            <person name="Paolocci F."/>
            <person name="Nowrousian M."/>
            <person name="Ottonello S."/>
            <person name="Baldrian P."/>
            <person name="Spatafora J.W."/>
            <person name="Henrissat B."/>
            <person name="Nagy L.G."/>
            <person name="Aury J.M."/>
            <person name="Wincker P."/>
            <person name="Grigoriev I.V."/>
            <person name="Bonfante P."/>
            <person name="Martin F.M."/>
        </authorList>
    </citation>
    <scope>NUCLEOTIDE SEQUENCE [LARGE SCALE GENOMIC DNA]</scope>
    <source>
        <strain evidence="1 2">RN42</strain>
    </source>
</reference>
<dbReference type="AlphaFoldDB" id="A0A3N4HNZ0"/>
<keyword evidence="2" id="KW-1185">Reference proteome</keyword>
<protein>
    <submittedName>
        <fullName evidence="1">Uncharacterized protein</fullName>
    </submittedName>
</protein>
<dbReference type="EMBL" id="ML119817">
    <property type="protein sequence ID" value="RPA73540.1"/>
    <property type="molecule type" value="Genomic_DNA"/>
</dbReference>
<proteinExistence type="predicted"/>
<organism evidence="1 2">
    <name type="scientific">Ascobolus immersus RN42</name>
    <dbReference type="NCBI Taxonomy" id="1160509"/>
    <lineage>
        <taxon>Eukaryota</taxon>
        <taxon>Fungi</taxon>
        <taxon>Dikarya</taxon>
        <taxon>Ascomycota</taxon>
        <taxon>Pezizomycotina</taxon>
        <taxon>Pezizomycetes</taxon>
        <taxon>Pezizales</taxon>
        <taxon>Ascobolaceae</taxon>
        <taxon>Ascobolus</taxon>
    </lineage>
</organism>
<accession>A0A3N4HNZ0</accession>
<evidence type="ECO:0000313" key="2">
    <source>
        <dbReference type="Proteomes" id="UP000275078"/>
    </source>
</evidence>
<dbReference type="Proteomes" id="UP000275078">
    <property type="component" value="Unassembled WGS sequence"/>
</dbReference>
<evidence type="ECO:0000313" key="1">
    <source>
        <dbReference type="EMBL" id="RPA73540.1"/>
    </source>
</evidence>